<comment type="caution">
    <text evidence="1">The sequence shown here is derived from an EMBL/GenBank/DDBJ whole genome shotgun (WGS) entry which is preliminary data.</text>
</comment>
<dbReference type="Proteomes" id="UP001420932">
    <property type="component" value="Unassembled WGS sequence"/>
</dbReference>
<name>A0AAP0J8V7_9MAGN</name>
<protein>
    <submittedName>
        <fullName evidence="1">Uncharacterized protein</fullName>
    </submittedName>
</protein>
<gene>
    <name evidence="1" type="ORF">Syun_017229</name>
</gene>
<evidence type="ECO:0000313" key="2">
    <source>
        <dbReference type="Proteomes" id="UP001420932"/>
    </source>
</evidence>
<dbReference type="EMBL" id="JBBNAF010000007">
    <property type="protein sequence ID" value="KAK9128432.1"/>
    <property type="molecule type" value="Genomic_DNA"/>
</dbReference>
<evidence type="ECO:0000313" key="1">
    <source>
        <dbReference type="EMBL" id="KAK9128432.1"/>
    </source>
</evidence>
<organism evidence="1 2">
    <name type="scientific">Stephania yunnanensis</name>
    <dbReference type="NCBI Taxonomy" id="152371"/>
    <lineage>
        <taxon>Eukaryota</taxon>
        <taxon>Viridiplantae</taxon>
        <taxon>Streptophyta</taxon>
        <taxon>Embryophyta</taxon>
        <taxon>Tracheophyta</taxon>
        <taxon>Spermatophyta</taxon>
        <taxon>Magnoliopsida</taxon>
        <taxon>Ranunculales</taxon>
        <taxon>Menispermaceae</taxon>
        <taxon>Menispermoideae</taxon>
        <taxon>Cissampelideae</taxon>
        <taxon>Stephania</taxon>
    </lineage>
</organism>
<keyword evidence="2" id="KW-1185">Reference proteome</keyword>
<reference evidence="1 2" key="1">
    <citation type="submission" date="2024-01" db="EMBL/GenBank/DDBJ databases">
        <title>Genome assemblies of Stephania.</title>
        <authorList>
            <person name="Yang L."/>
        </authorList>
    </citation>
    <scope>NUCLEOTIDE SEQUENCE [LARGE SCALE GENOMIC DNA]</scope>
    <source>
        <strain evidence="1">YNDBR</strain>
        <tissue evidence="1">Leaf</tissue>
    </source>
</reference>
<dbReference type="AlphaFoldDB" id="A0AAP0J8V7"/>
<sequence length="161" mass="17948">MISGEGTIARDFSKYMEPEKRCDWSLTPTMALVSQYLKPNLALIPTMATLAASGSTNQNQDSMTIMRAILRGGVAEIFTKYGEKYSWDDLCNFRSLLRNAGMVIDKIDTSTRHLRVVFDDIWFYVKTRKNEQDSRLLAICAGAPVMSKPSTPLLPSTSLAA</sequence>
<accession>A0AAP0J8V7</accession>
<proteinExistence type="predicted"/>